<evidence type="ECO:0000313" key="2">
    <source>
        <dbReference type="EMBL" id="GIG82295.1"/>
    </source>
</evidence>
<proteinExistence type="predicted"/>
<reference evidence="2 3" key="1">
    <citation type="submission" date="2021-01" db="EMBL/GenBank/DDBJ databases">
        <title>Whole genome shotgun sequence of Planotetraspora kaengkrachanensis NBRC 104272.</title>
        <authorList>
            <person name="Komaki H."/>
            <person name="Tamura T."/>
        </authorList>
    </citation>
    <scope>NUCLEOTIDE SEQUENCE [LARGE SCALE GENOMIC DNA]</scope>
    <source>
        <strain evidence="2 3">NBRC 104272</strain>
    </source>
</reference>
<protein>
    <submittedName>
        <fullName evidence="2">Gamma-glutamyltranspeptidase</fullName>
    </submittedName>
</protein>
<accession>A0A8J3PWH0</accession>
<evidence type="ECO:0000313" key="3">
    <source>
        <dbReference type="Proteomes" id="UP000630097"/>
    </source>
</evidence>
<dbReference type="Proteomes" id="UP000630097">
    <property type="component" value="Unassembled WGS sequence"/>
</dbReference>
<dbReference type="SUPFAM" id="SSF56235">
    <property type="entry name" value="N-terminal nucleophile aminohydrolases (Ntn hydrolases)"/>
    <property type="match status" value="1"/>
</dbReference>
<dbReference type="InterPro" id="IPR029055">
    <property type="entry name" value="Ntn_hydrolases_N"/>
</dbReference>
<keyword evidence="3" id="KW-1185">Reference proteome</keyword>
<evidence type="ECO:0000256" key="1">
    <source>
        <dbReference type="SAM" id="MobiDB-lite"/>
    </source>
</evidence>
<dbReference type="InterPro" id="IPR043137">
    <property type="entry name" value="GGT_ssub_C"/>
</dbReference>
<feature type="region of interest" description="Disordered" evidence="1">
    <location>
        <begin position="360"/>
        <end position="423"/>
    </location>
</feature>
<dbReference type="Gene3D" id="3.60.20.40">
    <property type="match status" value="1"/>
</dbReference>
<dbReference type="Gene3D" id="1.10.246.130">
    <property type="match status" value="1"/>
</dbReference>
<dbReference type="PANTHER" id="PTHR43881:SF1">
    <property type="entry name" value="GAMMA-GLUTAMYLTRANSPEPTIDASE (AFU_ORTHOLOGUE AFUA_4G13580)"/>
    <property type="match status" value="1"/>
</dbReference>
<dbReference type="PRINTS" id="PR01210">
    <property type="entry name" value="GGTRANSPTASE"/>
</dbReference>
<dbReference type="Pfam" id="PF01019">
    <property type="entry name" value="G_glu_transpept"/>
    <property type="match status" value="1"/>
</dbReference>
<dbReference type="PANTHER" id="PTHR43881">
    <property type="entry name" value="GAMMA-GLUTAMYLTRANSPEPTIDASE (AFU_ORTHOLOGUE AFUA_4G13580)"/>
    <property type="match status" value="1"/>
</dbReference>
<organism evidence="2 3">
    <name type="scientific">Planotetraspora kaengkrachanensis</name>
    <dbReference type="NCBI Taxonomy" id="575193"/>
    <lineage>
        <taxon>Bacteria</taxon>
        <taxon>Bacillati</taxon>
        <taxon>Actinomycetota</taxon>
        <taxon>Actinomycetes</taxon>
        <taxon>Streptosporangiales</taxon>
        <taxon>Streptosporangiaceae</taxon>
        <taxon>Planotetraspora</taxon>
    </lineage>
</organism>
<comment type="caution">
    <text evidence="2">The sequence shown here is derived from an EMBL/GenBank/DDBJ whole genome shotgun (WGS) entry which is preliminary data.</text>
</comment>
<dbReference type="AlphaFoldDB" id="A0A8J3PWH0"/>
<gene>
    <name evidence="2" type="primary">ggt_2</name>
    <name evidence="2" type="ORF">Pka01_54220</name>
</gene>
<dbReference type="InterPro" id="IPR043138">
    <property type="entry name" value="GGT_lsub"/>
</dbReference>
<sequence>MFTTRPELTGDFGMVASTHWLASAAGMSVLERGGNAFDAAVTAGFVLQVAEPHLNGPGGEVPILLWSEAEQRPFVVCGQGVAPAAATIERFADLGLDVVPGTGLLPATVPGAFGGWMLMLERWGTWSLADVLEPAISYAEHGVPVLERISATIGTVERLFAEDWLTSAATWLPHGRVPEPGSRLTNPVLAATYRRLVAEATRASATREGQIAAARDAWYRGFVAEEIAQFSVGKAWLDSSGEPHSGLLTGDDLADWTASVEEPLTFDYHGHTVCKTGPWGQGPVFLQQLALLSGFDLGGMGRLSPDYVHTVIECAKLAFADREAWYGDPAFADVPMAGLLSEAYNAERRALVGADASYELRPGAPDGRAPRLPDLPGPGTVSHAPGVSRTRRTAGVGEPTVGEPTVGEPTVGEPTVGRDGRVRGDTCHVDVVDRHGNMVSATPSGGWLQSSPTIPALGFCLGTRGQMFWLQDGLPASLRPGARPRTTLSPSFALRDGRPWLAFGTPGGDQQDQWSLNFFLSVVHGGLGLQEAVDAPMFHSEHFPSSFFPRGSLPGVLHIEERADPALVSELRRRGHQVEVRDPWSLGRLSAVARDTAPGGFLHAAANPRGAQGYAVGR</sequence>
<name>A0A8J3PWH0_9ACTN</name>
<dbReference type="InterPro" id="IPR052896">
    <property type="entry name" value="GGT-like_enzyme"/>
</dbReference>
<dbReference type="EMBL" id="BONV01000028">
    <property type="protein sequence ID" value="GIG82295.1"/>
    <property type="molecule type" value="Genomic_DNA"/>
</dbReference>